<reference evidence="1" key="1">
    <citation type="journal article" date="2022" name="Int. J. Mol. Sci.">
        <title>Draft Genome of Tanacetum Coccineum: Genomic Comparison of Closely Related Tanacetum-Family Plants.</title>
        <authorList>
            <person name="Yamashiro T."/>
            <person name="Shiraishi A."/>
            <person name="Nakayama K."/>
            <person name="Satake H."/>
        </authorList>
    </citation>
    <scope>NUCLEOTIDE SEQUENCE</scope>
</reference>
<protein>
    <submittedName>
        <fullName evidence="1">Uncharacterized protein</fullName>
    </submittedName>
</protein>
<organism evidence="1 2">
    <name type="scientific">Tanacetum coccineum</name>
    <dbReference type="NCBI Taxonomy" id="301880"/>
    <lineage>
        <taxon>Eukaryota</taxon>
        <taxon>Viridiplantae</taxon>
        <taxon>Streptophyta</taxon>
        <taxon>Embryophyta</taxon>
        <taxon>Tracheophyta</taxon>
        <taxon>Spermatophyta</taxon>
        <taxon>Magnoliopsida</taxon>
        <taxon>eudicotyledons</taxon>
        <taxon>Gunneridae</taxon>
        <taxon>Pentapetalae</taxon>
        <taxon>asterids</taxon>
        <taxon>campanulids</taxon>
        <taxon>Asterales</taxon>
        <taxon>Asteraceae</taxon>
        <taxon>Asteroideae</taxon>
        <taxon>Anthemideae</taxon>
        <taxon>Anthemidinae</taxon>
        <taxon>Tanacetum</taxon>
    </lineage>
</organism>
<dbReference type="Proteomes" id="UP001151760">
    <property type="component" value="Unassembled WGS sequence"/>
</dbReference>
<sequence length="340" mass="37709">MSPSISGSSSKKLNTTILAFNDTIKLTKAVGKAQMSKTTSRSLEKLIEITSKQVWASQLCLFCERIEKLHLSHWISCVLLLNFISAIELSLSLKKLRIAKVSWQHVTWGEASGGEGKVLSPVFLRIDQGLSTYGGCFKSGLLLKPGEAIEKRFGGNAATKKTQRNLLKQYPLEIHADEDLSRKMLNRRNFMPPKPDLSFSNLEEFVNEPTVKKPVVETSEAKDSADKPKVVKKNNGAPIIKDWVSDSEEEDMPQAKIQKKTVKPSFAKIEFVKSKEQVKSPRKTTVKQVQLSNAQCAHNMGTVPIFTDFEEIDGGYVAFGGNPKGRKITRQTAGTSNLVL</sequence>
<evidence type="ECO:0000313" key="2">
    <source>
        <dbReference type="Proteomes" id="UP001151760"/>
    </source>
</evidence>
<keyword evidence="2" id="KW-1185">Reference proteome</keyword>
<proteinExistence type="predicted"/>
<comment type="caution">
    <text evidence="1">The sequence shown here is derived from an EMBL/GenBank/DDBJ whole genome shotgun (WGS) entry which is preliminary data.</text>
</comment>
<accession>A0ABQ5FNK2</accession>
<gene>
    <name evidence="1" type="ORF">Tco_1016044</name>
</gene>
<dbReference type="EMBL" id="BQNB010017556">
    <property type="protein sequence ID" value="GJT64564.1"/>
    <property type="molecule type" value="Genomic_DNA"/>
</dbReference>
<name>A0ABQ5FNK2_9ASTR</name>
<reference evidence="1" key="2">
    <citation type="submission" date="2022-01" db="EMBL/GenBank/DDBJ databases">
        <authorList>
            <person name="Yamashiro T."/>
            <person name="Shiraishi A."/>
            <person name="Satake H."/>
            <person name="Nakayama K."/>
        </authorList>
    </citation>
    <scope>NUCLEOTIDE SEQUENCE</scope>
</reference>
<evidence type="ECO:0000313" key="1">
    <source>
        <dbReference type="EMBL" id="GJT64564.1"/>
    </source>
</evidence>